<feature type="region of interest" description="Disordered" evidence="1">
    <location>
        <begin position="1"/>
        <end position="20"/>
    </location>
</feature>
<accession>A0A2A6BJZ0</accession>
<dbReference type="PROSITE" id="PS00028">
    <property type="entry name" value="ZINC_FINGER_C2H2_1"/>
    <property type="match status" value="1"/>
</dbReference>
<dbReference type="EnsemblMetazoa" id="PPA09186.1">
    <property type="protein sequence ID" value="PPA09186.1"/>
    <property type="gene ID" value="WBGene00098740"/>
</dbReference>
<evidence type="ECO:0000313" key="2">
    <source>
        <dbReference type="EnsemblMetazoa" id="PPA09186.1"/>
    </source>
</evidence>
<dbReference type="CDD" id="cd00303">
    <property type="entry name" value="retropepsin_like"/>
    <property type="match status" value="1"/>
</dbReference>
<dbReference type="InterPro" id="IPR005312">
    <property type="entry name" value="DUF1759"/>
</dbReference>
<sequence>MSRNIDVGQPNGNGSRISDQTSATLPISVIANGTPIVSILRRPSDAFRTPKRRESIHQAMSIQSQPVHDSTTTQFTPILTQNEHMSTVISTLIERLNAPPLPPITLIPFDGESTQWESFYSQYSSEIGAISHLSDHAKLVYLRNALTGAALRSVEGIPIEGKNLKSTIDRLKSVYGRSKRSNTILINQLFSIRPKSFTLEDQLECTQQLINKIHQLEDQSMVDNFALINQIAGTIHSKHLRKMYQLEPSTMKEALFHIEKDLREELEISKLESTFHSNHHSDYHLIPRETNLYPVNEKTIKSFNSKQKYSGPSCVYCGQHEYSHCTIITSLTERKAILREKKLCYKCLSSKHLSNLCDRMCQQCSKPHHKSICDSIPITPQSNQSILTATITSVDPIHAMTRLYTTSVLLQNPLTNRTAQRDVLLDNGSMVSLISRKLSQELNLKPHRSIPMTLRGFGGIPTGGSTHDVVTVNIHTTRGILPINAIVLDTAITHPMYHPPLSNDDYSIVQSKCGDHPHLIHPSSVTPDLLIAIDGTQTILNDSTTINLPSGYTLTNCIIGPIISGTPHSHQFPLNHVINHHVLISGVMAESTYNNQLYILNKSIEPSTEIRSELSVQPHSPHTIKSDNIIDNEKHISVANHPPFTAISNSHSININHASITGSIPQKNLIPLKFDAHHDPPDFKSIRDHTLPHTMANAKSNVRINLEKNVSMIIEDEASPTREMSASPLEDEEGSPPREVVEEQEVYDKHARGFFLEETMEICPYCKKALASYHAVERHVRREHSDAEEKVYSCSECNHHTRSLRGLEHHWKQSCPTGSINIRGVPVGDIWYGTREYPSPPKSRKPTGKNLSLAIGKTKDSQSKTGERVLRKRKALDALTN</sequence>
<feature type="region of interest" description="Disordered" evidence="1">
    <location>
        <begin position="715"/>
        <end position="740"/>
    </location>
</feature>
<feature type="compositionally biased region" description="Basic and acidic residues" evidence="1">
    <location>
        <begin position="857"/>
        <end position="869"/>
    </location>
</feature>
<keyword evidence="3" id="KW-1185">Reference proteome</keyword>
<evidence type="ECO:0000256" key="1">
    <source>
        <dbReference type="SAM" id="MobiDB-lite"/>
    </source>
</evidence>
<dbReference type="PANTHER" id="PTHR22954:SF3">
    <property type="entry name" value="PROTEIN CBG08539"/>
    <property type="match status" value="1"/>
</dbReference>
<dbReference type="Gene3D" id="3.30.160.60">
    <property type="entry name" value="Classic Zinc Finger"/>
    <property type="match status" value="1"/>
</dbReference>
<dbReference type="PANTHER" id="PTHR22954">
    <property type="entry name" value="RETROVIRAL PROTEASE-RELATED"/>
    <property type="match status" value="1"/>
</dbReference>
<organism evidence="2 3">
    <name type="scientific">Pristionchus pacificus</name>
    <name type="common">Parasitic nematode worm</name>
    <dbReference type="NCBI Taxonomy" id="54126"/>
    <lineage>
        <taxon>Eukaryota</taxon>
        <taxon>Metazoa</taxon>
        <taxon>Ecdysozoa</taxon>
        <taxon>Nematoda</taxon>
        <taxon>Chromadorea</taxon>
        <taxon>Rhabditida</taxon>
        <taxon>Rhabditina</taxon>
        <taxon>Diplogasteromorpha</taxon>
        <taxon>Diplogasteroidea</taxon>
        <taxon>Neodiplogasteridae</taxon>
        <taxon>Pristionchus</taxon>
    </lineage>
</organism>
<feature type="compositionally biased region" description="Polar residues" evidence="1">
    <location>
        <begin position="10"/>
        <end position="20"/>
    </location>
</feature>
<evidence type="ECO:0000313" key="3">
    <source>
        <dbReference type="Proteomes" id="UP000005239"/>
    </source>
</evidence>
<dbReference type="InterPro" id="IPR013087">
    <property type="entry name" value="Znf_C2H2_type"/>
</dbReference>
<name>A0A2A6BJZ0_PRIPA</name>
<dbReference type="InterPro" id="IPR021109">
    <property type="entry name" value="Peptidase_aspartic_dom_sf"/>
</dbReference>
<gene>
    <name evidence="2" type="primary">WBGene00098740</name>
</gene>
<accession>A0A8R1YA27</accession>
<dbReference type="OrthoDB" id="5840675at2759"/>
<reference evidence="3" key="1">
    <citation type="journal article" date="2008" name="Nat. Genet.">
        <title>The Pristionchus pacificus genome provides a unique perspective on nematode lifestyle and parasitism.</title>
        <authorList>
            <person name="Dieterich C."/>
            <person name="Clifton S.W."/>
            <person name="Schuster L.N."/>
            <person name="Chinwalla A."/>
            <person name="Delehaunty K."/>
            <person name="Dinkelacker I."/>
            <person name="Fulton L."/>
            <person name="Fulton R."/>
            <person name="Godfrey J."/>
            <person name="Minx P."/>
            <person name="Mitreva M."/>
            <person name="Roeseler W."/>
            <person name="Tian H."/>
            <person name="Witte H."/>
            <person name="Yang S.P."/>
            <person name="Wilson R.K."/>
            <person name="Sommer R.J."/>
        </authorList>
    </citation>
    <scope>NUCLEOTIDE SEQUENCE [LARGE SCALE GENOMIC DNA]</scope>
    <source>
        <strain evidence="3">PS312</strain>
    </source>
</reference>
<feature type="region of interest" description="Disordered" evidence="1">
    <location>
        <begin position="836"/>
        <end position="881"/>
    </location>
</feature>
<dbReference type="AlphaFoldDB" id="A0A2A6BJZ0"/>
<dbReference type="Gene3D" id="2.40.70.10">
    <property type="entry name" value="Acid Proteases"/>
    <property type="match status" value="1"/>
</dbReference>
<protein>
    <submittedName>
        <fullName evidence="2">C2H2-type domain-containing protein</fullName>
    </submittedName>
</protein>
<reference evidence="2" key="2">
    <citation type="submission" date="2022-06" db="UniProtKB">
        <authorList>
            <consortium name="EnsemblMetazoa"/>
        </authorList>
    </citation>
    <scope>IDENTIFICATION</scope>
    <source>
        <strain evidence="2">PS312</strain>
    </source>
</reference>
<dbReference type="Proteomes" id="UP000005239">
    <property type="component" value="Unassembled WGS sequence"/>
</dbReference>
<proteinExistence type="predicted"/>
<dbReference type="SMART" id="SM00355">
    <property type="entry name" value="ZnF_C2H2"/>
    <property type="match status" value="2"/>
</dbReference>
<dbReference type="Pfam" id="PF03564">
    <property type="entry name" value="DUF1759"/>
    <property type="match status" value="1"/>
</dbReference>